<organism evidence="1 2">
    <name type="scientific">Virgibacillus natechei</name>
    <dbReference type="NCBI Taxonomy" id="1216297"/>
    <lineage>
        <taxon>Bacteria</taxon>
        <taxon>Bacillati</taxon>
        <taxon>Bacillota</taxon>
        <taxon>Bacilli</taxon>
        <taxon>Bacillales</taxon>
        <taxon>Bacillaceae</taxon>
        <taxon>Virgibacillus</taxon>
    </lineage>
</organism>
<evidence type="ECO:0000313" key="1">
    <source>
        <dbReference type="EMBL" id="MBP1969979.1"/>
    </source>
</evidence>
<name>A0ABS4IGB1_9BACI</name>
<accession>A0ABS4IGB1</accession>
<protein>
    <submittedName>
        <fullName evidence="1">Uncharacterized protein</fullName>
    </submittedName>
</protein>
<reference evidence="1 2" key="1">
    <citation type="submission" date="2021-03" db="EMBL/GenBank/DDBJ databases">
        <title>Genomic Encyclopedia of Type Strains, Phase IV (KMG-IV): sequencing the most valuable type-strain genomes for metagenomic binning, comparative biology and taxonomic classification.</title>
        <authorList>
            <person name="Goeker M."/>
        </authorList>
    </citation>
    <scope>NUCLEOTIDE SEQUENCE [LARGE SCALE GENOMIC DNA]</scope>
    <source>
        <strain evidence="1 2">DSM 25609</strain>
    </source>
</reference>
<dbReference type="Proteomes" id="UP001519345">
    <property type="component" value="Unassembled WGS sequence"/>
</dbReference>
<comment type="caution">
    <text evidence="1">The sequence shown here is derived from an EMBL/GenBank/DDBJ whole genome shotgun (WGS) entry which is preliminary data.</text>
</comment>
<proteinExistence type="predicted"/>
<dbReference type="RefSeq" id="WP_209463139.1">
    <property type="nucleotide sequence ID" value="NZ_CP110224.1"/>
</dbReference>
<gene>
    <name evidence="1" type="ORF">J2Z83_002087</name>
</gene>
<dbReference type="EMBL" id="JAGGKX010000009">
    <property type="protein sequence ID" value="MBP1969979.1"/>
    <property type="molecule type" value="Genomic_DNA"/>
</dbReference>
<evidence type="ECO:0000313" key="2">
    <source>
        <dbReference type="Proteomes" id="UP001519345"/>
    </source>
</evidence>
<sequence>MSQNRNITLVLQEEQTSIRKEVEINPELKKMIQESREEYRQGLGMSTSELLESLSSKDFEF</sequence>
<keyword evidence="2" id="KW-1185">Reference proteome</keyword>